<reference evidence="1 2" key="1">
    <citation type="submission" date="2015-11" db="EMBL/GenBank/DDBJ databases">
        <title>Evidence for parallel genomic evolution in an endosymbiosis of termite gut flagellates.</title>
        <authorList>
            <person name="Zheng H."/>
        </authorList>
    </citation>
    <scope>NUCLEOTIDE SEQUENCE [LARGE SCALE GENOMIC DNA]</scope>
    <source>
        <strain evidence="1 2">CET450</strain>
    </source>
</reference>
<dbReference type="AlphaFoldDB" id="A0A1E5IKM2"/>
<evidence type="ECO:0000313" key="2">
    <source>
        <dbReference type="Proteomes" id="UP000095237"/>
    </source>
</evidence>
<protein>
    <submittedName>
        <fullName evidence="1">Uncharacterized protein</fullName>
    </submittedName>
</protein>
<proteinExistence type="predicted"/>
<dbReference type="Proteomes" id="UP000095237">
    <property type="component" value="Unassembled WGS sequence"/>
</dbReference>
<dbReference type="EMBL" id="LNVX01000324">
    <property type="protein sequence ID" value="OEG70488.1"/>
    <property type="molecule type" value="Genomic_DNA"/>
</dbReference>
<comment type="caution">
    <text evidence="1">The sequence shown here is derived from an EMBL/GenBank/DDBJ whole genome shotgun (WGS) entry which is preliminary data.</text>
</comment>
<organism evidence="1 2">
    <name type="scientific">Endomicrobium trichonymphae</name>
    <dbReference type="NCBI Taxonomy" id="1408204"/>
    <lineage>
        <taxon>Bacteria</taxon>
        <taxon>Pseudomonadati</taxon>
        <taxon>Elusimicrobiota</taxon>
        <taxon>Endomicrobiia</taxon>
        <taxon>Endomicrobiales</taxon>
        <taxon>Endomicrobiaceae</taxon>
        <taxon>Candidatus Endomicrobiellum</taxon>
    </lineage>
</organism>
<sequence>MNNWQLPNISYFSENKNLDDFPYQKAVLKNIIEVLYLSFEIFQNGNTCLDKQTLHAKYREYGLEEKCVNLQTIKIKA</sequence>
<evidence type="ECO:0000313" key="1">
    <source>
        <dbReference type="EMBL" id="OEG70488.1"/>
    </source>
</evidence>
<gene>
    <name evidence="1" type="ORF">ATZ36_00900</name>
</gene>
<name>A0A1E5IKM2_ENDTX</name>
<keyword evidence="2" id="KW-1185">Reference proteome</keyword>
<accession>A0A1E5IKM2</accession>